<accession>A0AAE4BMQ6</accession>
<proteinExistence type="predicted"/>
<dbReference type="AlphaFoldDB" id="A0AAE4BMQ6"/>
<name>A0AAE4BMQ6_9DEIO</name>
<evidence type="ECO:0000313" key="2">
    <source>
        <dbReference type="Proteomes" id="UP001185331"/>
    </source>
</evidence>
<gene>
    <name evidence="1" type="ORF">J2Y00_002334</name>
</gene>
<comment type="caution">
    <text evidence="1">The sequence shown here is derived from an EMBL/GenBank/DDBJ whole genome shotgun (WGS) entry which is preliminary data.</text>
</comment>
<organism evidence="1 2">
    <name type="scientific">Deinococcus soli</name>
    <name type="common">ex Cha et al. 2016</name>
    <dbReference type="NCBI Taxonomy" id="1309411"/>
    <lineage>
        <taxon>Bacteria</taxon>
        <taxon>Thermotogati</taxon>
        <taxon>Deinococcota</taxon>
        <taxon>Deinococci</taxon>
        <taxon>Deinococcales</taxon>
        <taxon>Deinococcaceae</taxon>
        <taxon>Deinococcus</taxon>
    </lineage>
</organism>
<dbReference type="EMBL" id="JAVDQK010000005">
    <property type="protein sequence ID" value="MDR6218737.1"/>
    <property type="molecule type" value="Genomic_DNA"/>
</dbReference>
<evidence type="ECO:0000313" key="1">
    <source>
        <dbReference type="EMBL" id="MDR6218737.1"/>
    </source>
</evidence>
<protein>
    <submittedName>
        <fullName evidence="1">Uncharacterized protein</fullName>
    </submittedName>
</protein>
<dbReference type="RefSeq" id="WP_309853283.1">
    <property type="nucleotide sequence ID" value="NZ_JAVDQJ010000004.1"/>
</dbReference>
<sequence>MPRFRRPKKTGFGHRLSRMPGTCIILDPDVTITAEEFLAQYRAFVRAWHRLGLRIRLHGQRPEEWCVTFREHRPVTVTRERPLDLS</sequence>
<reference evidence="1" key="1">
    <citation type="submission" date="2023-07" db="EMBL/GenBank/DDBJ databases">
        <title>Sorghum-associated microbial communities from plants grown in Nebraska, USA.</title>
        <authorList>
            <person name="Schachtman D."/>
        </authorList>
    </citation>
    <scope>NUCLEOTIDE SEQUENCE</scope>
    <source>
        <strain evidence="1">BE330</strain>
    </source>
</reference>
<dbReference type="Proteomes" id="UP001185331">
    <property type="component" value="Unassembled WGS sequence"/>
</dbReference>